<evidence type="ECO:0000313" key="5">
    <source>
        <dbReference type="EMBL" id="TWU15305.1"/>
    </source>
</evidence>
<dbReference type="Proteomes" id="UP000319908">
    <property type="component" value="Unassembled WGS sequence"/>
</dbReference>
<proteinExistence type="predicted"/>
<feature type="region of interest" description="Disordered" evidence="4">
    <location>
        <begin position="126"/>
        <end position="296"/>
    </location>
</feature>
<dbReference type="EMBL" id="SJPU01000002">
    <property type="protein sequence ID" value="TWU15305.1"/>
    <property type="molecule type" value="Genomic_DNA"/>
</dbReference>
<gene>
    <name evidence="5" type="primary">spoVG</name>
    <name evidence="5" type="ORF">Poly21_25000</name>
</gene>
<comment type="caution">
    <text evidence="5">The sequence shown here is derived from an EMBL/GenBank/DDBJ whole genome shotgun (WGS) entry which is preliminary data.</text>
</comment>
<sequence length="296" mass="31516">MEITEVRIKLMEGSEDRLRAFCSITIDQSFVIRDLKIIDGSHGPFVAMPSRKLTGHCNRCGSKNHLRATFCNQCGAKLQSGSTVDAPQKLYADVAHPINSECREMIQNAVVDEFQAELQRAAQPNYRSRYDDEFDAGDYDEADYSSADSAAAVPAGPNSIPPSATDPGPRKPAVVSSSTNAPLEEDGFRNAVPDSFGAGLLDSNPPTGDAAAKVSSENDDLDDAIVVRGESGVPNSLPRPHFRDRPGPAPRALVTSNPPSQGSRVSSDPEQPVMPDDAGPEKIADDSSFGAGIFDG</sequence>
<evidence type="ECO:0000313" key="6">
    <source>
        <dbReference type="Proteomes" id="UP000319908"/>
    </source>
</evidence>
<name>A0A5C6BTG2_9BACT</name>
<accession>A0A5C6BTG2</accession>
<keyword evidence="2" id="KW-0717">Septation</keyword>
<dbReference type="Pfam" id="PF04026">
    <property type="entry name" value="SpoVG"/>
    <property type="match status" value="1"/>
</dbReference>
<feature type="compositionally biased region" description="Polar residues" evidence="4">
    <location>
        <begin position="254"/>
        <end position="269"/>
    </location>
</feature>
<feature type="compositionally biased region" description="Acidic residues" evidence="4">
    <location>
        <begin position="132"/>
        <end position="143"/>
    </location>
</feature>
<evidence type="ECO:0000256" key="2">
    <source>
        <dbReference type="ARBA" id="ARBA00023210"/>
    </source>
</evidence>
<evidence type="ECO:0000256" key="3">
    <source>
        <dbReference type="ARBA" id="ARBA00023306"/>
    </source>
</evidence>
<organism evidence="5 6">
    <name type="scientific">Allorhodopirellula heiligendammensis</name>
    <dbReference type="NCBI Taxonomy" id="2714739"/>
    <lineage>
        <taxon>Bacteria</taxon>
        <taxon>Pseudomonadati</taxon>
        <taxon>Planctomycetota</taxon>
        <taxon>Planctomycetia</taxon>
        <taxon>Pirellulales</taxon>
        <taxon>Pirellulaceae</taxon>
        <taxon>Allorhodopirellula</taxon>
    </lineage>
</organism>
<dbReference type="AlphaFoldDB" id="A0A5C6BTG2"/>
<dbReference type="InterPro" id="IPR036751">
    <property type="entry name" value="SpoVG_sf"/>
</dbReference>
<dbReference type="Gene3D" id="3.30.1120.40">
    <property type="entry name" value="Stage V sporulation protein G"/>
    <property type="match status" value="1"/>
</dbReference>
<dbReference type="PANTHER" id="PTHR38429:SF1">
    <property type="entry name" value="SEPTATION PROTEIN SPOVG-RELATED"/>
    <property type="match status" value="1"/>
</dbReference>
<reference evidence="5 6" key="1">
    <citation type="journal article" date="2020" name="Antonie Van Leeuwenhoek">
        <title>Rhodopirellula heiligendammensis sp. nov., Rhodopirellula pilleata sp. nov., and Rhodopirellula solitaria sp. nov. isolated from natural or artificial marine surfaces in Northern Germany and California, USA, and emended description of the genus Rhodopirellula.</title>
        <authorList>
            <person name="Kallscheuer N."/>
            <person name="Wiegand S."/>
            <person name="Jogler M."/>
            <person name="Boedeker C."/>
            <person name="Peeters S.H."/>
            <person name="Rast P."/>
            <person name="Heuer A."/>
            <person name="Jetten M.S.M."/>
            <person name="Rohde M."/>
            <person name="Jogler C."/>
        </authorList>
    </citation>
    <scope>NUCLEOTIDE SEQUENCE [LARGE SCALE GENOMIC DNA]</scope>
    <source>
        <strain evidence="5 6">Poly21</strain>
    </source>
</reference>
<dbReference type="RefSeq" id="WP_302118717.1">
    <property type="nucleotide sequence ID" value="NZ_SJPU01000002.1"/>
</dbReference>
<dbReference type="GO" id="GO:0000917">
    <property type="term" value="P:division septum assembly"/>
    <property type="evidence" value="ECO:0007669"/>
    <property type="project" value="UniProtKB-KW"/>
</dbReference>
<dbReference type="InterPro" id="IPR007170">
    <property type="entry name" value="SpoVG"/>
</dbReference>
<evidence type="ECO:0000256" key="1">
    <source>
        <dbReference type="ARBA" id="ARBA00022618"/>
    </source>
</evidence>
<keyword evidence="6" id="KW-1185">Reference proteome</keyword>
<dbReference type="SUPFAM" id="SSF160537">
    <property type="entry name" value="SpoVG-like"/>
    <property type="match status" value="1"/>
</dbReference>
<keyword evidence="1" id="KW-0132">Cell division</keyword>
<dbReference type="GO" id="GO:0030435">
    <property type="term" value="P:sporulation resulting in formation of a cellular spore"/>
    <property type="evidence" value="ECO:0007669"/>
    <property type="project" value="InterPro"/>
</dbReference>
<keyword evidence="3" id="KW-0131">Cell cycle</keyword>
<protein>
    <submittedName>
        <fullName evidence="5">Septation protein SpoVG</fullName>
    </submittedName>
</protein>
<dbReference type="PANTHER" id="PTHR38429">
    <property type="entry name" value="SEPTATION PROTEIN SPOVG-RELATED"/>
    <property type="match status" value="1"/>
</dbReference>
<evidence type="ECO:0000256" key="4">
    <source>
        <dbReference type="SAM" id="MobiDB-lite"/>
    </source>
</evidence>